<protein>
    <submittedName>
        <fullName evidence="1">Uncharacterized protein</fullName>
    </submittedName>
</protein>
<dbReference type="EMBL" id="CP066744">
    <property type="protein sequence ID" value="QQK09023.1"/>
    <property type="molecule type" value="Genomic_DNA"/>
</dbReference>
<evidence type="ECO:0000313" key="1">
    <source>
        <dbReference type="EMBL" id="QQK09023.1"/>
    </source>
</evidence>
<evidence type="ECO:0000313" key="2">
    <source>
        <dbReference type="Proteomes" id="UP000595814"/>
    </source>
</evidence>
<dbReference type="Proteomes" id="UP000595814">
    <property type="component" value="Chromosome"/>
</dbReference>
<proteinExistence type="predicted"/>
<organism evidence="1 2">
    <name type="scientific">Miniphocaeibacter halophilus</name>
    <dbReference type="NCBI Taxonomy" id="2931922"/>
    <lineage>
        <taxon>Bacteria</taxon>
        <taxon>Bacillati</taxon>
        <taxon>Bacillota</taxon>
        <taxon>Tissierellia</taxon>
        <taxon>Tissierellales</taxon>
        <taxon>Peptoniphilaceae</taxon>
        <taxon>Miniphocaeibacter</taxon>
    </lineage>
</organism>
<keyword evidence="2" id="KW-1185">Reference proteome</keyword>
<name>A0AC61NGT3_9FIRM</name>
<gene>
    <name evidence="1" type="ORF">JFY71_05660</name>
</gene>
<accession>A0AC61NGT3</accession>
<reference evidence="1 2" key="1">
    <citation type="journal article" date="2022" name="Int. J. Syst. Evol. Microbiol.">
        <title>Miniphocaeibacter halophilus sp. nov., an ammonium-tolerant acetate-producing bacterium isolated from a biogas system.</title>
        <authorList>
            <person name="Schnurer A."/>
            <person name="Singh A."/>
            <person name="Bi S."/>
            <person name="Qiao W."/>
            <person name="Westerholm M."/>
        </authorList>
    </citation>
    <scope>NUCLEOTIDE SEQUENCE [LARGE SCALE GENOMIC DNA]</scope>
    <source>
        <strain evidence="1 2">AMB_01</strain>
    </source>
</reference>
<sequence length="161" mass="19310">MHIKSDIEEKIIDLIKSDRKIYTSTEKRLIQNKNNSKIYILLDAFFDLLFDEINAPIHIYEIIMQLINKENMIEYIRFKHISKKINYVGIKHSTSYYNLLKNIIKDKHLIKLLNSNLSSIQDNFDNERNKLADYINNMRDEYSFNKEIIQYLKKELSTNTS</sequence>